<keyword evidence="2 6" id="KW-0808">Transferase</keyword>
<comment type="pathway">
    <text evidence="1 6">Purine metabolism; IMP biosynthesis via de novo pathway; N(2)-formyl-N(1)-(5-phospho-D-ribosyl)glycinamide from N(1)-(5-phospho-D-ribosyl)glycinamide (10-formyl THF route): step 1/1.</text>
</comment>
<dbReference type="GO" id="GO:0005829">
    <property type="term" value="C:cytosol"/>
    <property type="evidence" value="ECO:0007669"/>
    <property type="project" value="TreeGrafter"/>
</dbReference>
<dbReference type="InterPro" id="IPR001555">
    <property type="entry name" value="GART_AS"/>
</dbReference>
<dbReference type="AlphaFoldDB" id="A0AAP4BRI1"/>
<organism evidence="8 9">
    <name type="scientific">Corynebacterium pseudodiphtheriticum</name>
    <dbReference type="NCBI Taxonomy" id="37637"/>
    <lineage>
        <taxon>Bacteria</taxon>
        <taxon>Bacillati</taxon>
        <taxon>Actinomycetota</taxon>
        <taxon>Actinomycetes</taxon>
        <taxon>Mycobacteriales</taxon>
        <taxon>Corynebacteriaceae</taxon>
        <taxon>Corynebacterium</taxon>
    </lineage>
</organism>
<dbReference type="EMBL" id="JASNVH010000012">
    <property type="protein sequence ID" value="MDK4307537.1"/>
    <property type="molecule type" value="Genomic_DNA"/>
</dbReference>
<dbReference type="Gene3D" id="3.40.50.170">
    <property type="entry name" value="Formyl transferase, N-terminal domain"/>
    <property type="match status" value="1"/>
</dbReference>
<dbReference type="InterPro" id="IPR002376">
    <property type="entry name" value="Formyl_transf_N"/>
</dbReference>
<keyword evidence="3 6" id="KW-0658">Purine biosynthesis</keyword>
<dbReference type="PANTHER" id="PTHR43369:SF2">
    <property type="entry name" value="PHOSPHORIBOSYLGLYCINAMIDE FORMYLTRANSFERASE"/>
    <property type="match status" value="1"/>
</dbReference>
<proteinExistence type="inferred from homology"/>
<evidence type="ECO:0000256" key="3">
    <source>
        <dbReference type="ARBA" id="ARBA00022755"/>
    </source>
</evidence>
<feature type="binding site" evidence="6">
    <location>
        <begin position="85"/>
        <end position="88"/>
    </location>
    <ligand>
        <name>(6R)-10-formyltetrahydrofolate</name>
        <dbReference type="ChEBI" id="CHEBI:195366"/>
    </ligand>
</feature>
<feature type="active site" description="Proton donor" evidence="6">
    <location>
        <position position="104"/>
    </location>
</feature>
<feature type="domain" description="Formyl transferase N-terminal" evidence="7">
    <location>
        <begin position="6"/>
        <end position="175"/>
    </location>
</feature>
<evidence type="ECO:0000259" key="7">
    <source>
        <dbReference type="Pfam" id="PF00551"/>
    </source>
</evidence>
<evidence type="ECO:0000313" key="9">
    <source>
        <dbReference type="Proteomes" id="UP001224412"/>
    </source>
</evidence>
<comment type="similarity">
    <text evidence="4 6">Belongs to the GART family.</text>
</comment>
<evidence type="ECO:0000256" key="5">
    <source>
        <dbReference type="ARBA" id="ARBA00047664"/>
    </source>
</evidence>
<evidence type="ECO:0000256" key="1">
    <source>
        <dbReference type="ARBA" id="ARBA00005054"/>
    </source>
</evidence>
<evidence type="ECO:0000256" key="2">
    <source>
        <dbReference type="ARBA" id="ARBA00022679"/>
    </source>
</evidence>
<evidence type="ECO:0000256" key="4">
    <source>
        <dbReference type="ARBA" id="ARBA00038440"/>
    </source>
</evidence>
<name>A0AAP4BRI1_9CORY</name>
<comment type="caution">
    <text evidence="8">The sequence shown here is derived from an EMBL/GenBank/DDBJ whole genome shotgun (WGS) entry which is preliminary data.</text>
</comment>
<dbReference type="InterPro" id="IPR004607">
    <property type="entry name" value="GART"/>
</dbReference>
<dbReference type="Pfam" id="PF00551">
    <property type="entry name" value="Formyl_trans_N"/>
    <property type="match status" value="1"/>
</dbReference>
<comment type="caution">
    <text evidence="6">Lacks conserved residue(s) required for the propagation of feature annotation.</text>
</comment>
<dbReference type="InterPro" id="IPR036477">
    <property type="entry name" value="Formyl_transf_N_sf"/>
</dbReference>
<feature type="binding site" evidence="6">
    <location>
        <position position="102"/>
    </location>
    <ligand>
        <name>(6R)-10-formyltetrahydrofolate</name>
        <dbReference type="ChEBI" id="CHEBI:195366"/>
    </ligand>
</feature>
<evidence type="ECO:0000313" key="8">
    <source>
        <dbReference type="EMBL" id="MDK4307537.1"/>
    </source>
</evidence>
<comment type="function">
    <text evidence="6">Catalyzes the transfer of a formyl group from 10-formyltetrahydrofolate to 5-phospho-ribosyl-glycinamide (GAR), producing 5-phospho-ribosyl-N-formylglycinamide (FGAR) and tetrahydrofolate.</text>
</comment>
<dbReference type="PANTHER" id="PTHR43369">
    <property type="entry name" value="PHOSPHORIBOSYLGLYCINAMIDE FORMYLTRANSFERASE"/>
    <property type="match status" value="1"/>
</dbReference>
<dbReference type="SUPFAM" id="SSF53328">
    <property type="entry name" value="Formyltransferase"/>
    <property type="match status" value="1"/>
</dbReference>
<sequence length="194" mass="21320">MNTPLRLTALVSGSGTLLQALLDNQDENYAVVLVVSDRECPALDRARAAGVETAVVPMQHDRSHWDEQLTKSVGTPDLIVSAGFMKILGPSFVQKFRGRLINTHPALLPSFPGAHAVRDALDYGVKVTGSTVHYVDEGVDTGPIIAQRAIDIQLGEREDELHERIKKNERELLVALLQSAEVEQDSKKVVFHHN</sequence>
<dbReference type="NCBIfam" id="TIGR00639">
    <property type="entry name" value="PurN"/>
    <property type="match status" value="1"/>
</dbReference>
<dbReference type="EC" id="2.1.2.2" evidence="6"/>
<comment type="catalytic activity">
    <reaction evidence="5 6">
        <text>N(1)-(5-phospho-beta-D-ribosyl)glycinamide + (6R)-10-formyltetrahydrofolate = N(2)-formyl-N(1)-(5-phospho-beta-D-ribosyl)glycinamide + (6S)-5,6,7,8-tetrahydrofolate + H(+)</text>
        <dbReference type="Rhea" id="RHEA:15053"/>
        <dbReference type="ChEBI" id="CHEBI:15378"/>
        <dbReference type="ChEBI" id="CHEBI:57453"/>
        <dbReference type="ChEBI" id="CHEBI:143788"/>
        <dbReference type="ChEBI" id="CHEBI:147286"/>
        <dbReference type="ChEBI" id="CHEBI:195366"/>
        <dbReference type="EC" id="2.1.2.2"/>
    </reaction>
</comment>
<dbReference type="HAMAP" id="MF_01930">
    <property type="entry name" value="PurN"/>
    <property type="match status" value="1"/>
</dbReference>
<feature type="site" description="Raises pKa of active site His" evidence="6">
    <location>
        <position position="140"/>
    </location>
</feature>
<evidence type="ECO:0000256" key="6">
    <source>
        <dbReference type="HAMAP-Rule" id="MF_01930"/>
    </source>
</evidence>
<dbReference type="CDD" id="cd08645">
    <property type="entry name" value="FMT_core_GART"/>
    <property type="match status" value="1"/>
</dbReference>
<feature type="binding site" evidence="6">
    <location>
        <position position="62"/>
    </location>
    <ligand>
        <name>(6R)-10-formyltetrahydrofolate</name>
        <dbReference type="ChEBI" id="CHEBI:195366"/>
    </ligand>
</feature>
<dbReference type="GO" id="GO:0004644">
    <property type="term" value="F:phosphoribosylglycinamide formyltransferase activity"/>
    <property type="evidence" value="ECO:0007669"/>
    <property type="project" value="UniProtKB-UniRule"/>
</dbReference>
<protein>
    <recommendedName>
        <fullName evidence="6">Phosphoribosylglycinamide formyltransferase</fullName>
        <ecNumber evidence="6">2.1.2.2</ecNumber>
    </recommendedName>
    <alternativeName>
        <fullName evidence="6">5'-phosphoribosylglycinamide transformylase</fullName>
    </alternativeName>
    <alternativeName>
        <fullName evidence="6">GAR transformylase</fullName>
        <shortName evidence="6">GART</shortName>
    </alternativeName>
</protein>
<accession>A0AAP4BRI1</accession>
<reference evidence="8" key="1">
    <citation type="submission" date="2023-05" db="EMBL/GenBank/DDBJ databases">
        <title>Metabolic capabilities are highly conserved among human nasal-associated Corynebacterium species in pangenomic analyses.</title>
        <authorList>
            <person name="Tran T.H."/>
            <person name="Roberts A.Q."/>
            <person name="Escapa I.F."/>
            <person name="Gao W."/>
            <person name="Conlan S."/>
            <person name="Kong H."/>
            <person name="Segre J.A."/>
            <person name="Kelly M.S."/>
            <person name="Lemon K.P."/>
        </authorList>
    </citation>
    <scope>NUCLEOTIDE SEQUENCE</scope>
    <source>
        <strain evidence="8">KPL2773</strain>
    </source>
</reference>
<dbReference type="Proteomes" id="UP001224412">
    <property type="component" value="Unassembled WGS sequence"/>
</dbReference>
<gene>
    <name evidence="6 8" type="primary">purN</name>
    <name evidence="8" type="ORF">QPX42_08295</name>
</gene>
<dbReference type="GO" id="GO:0006189">
    <property type="term" value="P:'de novo' IMP biosynthetic process"/>
    <property type="evidence" value="ECO:0007669"/>
    <property type="project" value="UniProtKB-UniRule"/>
</dbReference>
<dbReference type="RefSeq" id="WP_027017642.1">
    <property type="nucleotide sequence ID" value="NZ_JASNUC010000002.1"/>
</dbReference>
<dbReference type="PROSITE" id="PS00373">
    <property type="entry name" value="GART"/>
    <property type="match status" value="1"/>
</dbReference>
<dbReference type="GeneID" id="42781194"/>